<name>A0A803Q2P4_CANSA</name>
<dbReference type="Gramene" id="evm.model.07.1451">
    <property type="protein sequence ID" value="cds.evm.model.07.1451"/>
    <property type="gene ID" value="evm.TU.07.1451"/>
</dbReference>
<organism evidence="2 3">
    <name type="scientific">Cannabis sativa</name>
    <name type="common">Hemp</name>
    <name type="synonym">Marijuana</name>
    <dbReference type="NCBI Taxonomy" id="3483"/>
    <lineage>
        <taxon>Eukaryota</taxon>
        <taxon>Viridiplantae</taxon>
        <taxon>Streptophyta</taxon>
        <taxon>Embryophyta</taxon>
        <taxon>Tracheophyta</taxon>
        <taxon>Spermatophyta</taxon>
        <taxon>Magnoliopsida</taxon>
        <taxon>eudicotyledons</taxon>
        <taxon>Gunneridae</taxon>
        <taxon>Pentapetalae</taxon>
        <taxon>rosids</taxon>
        <taxon>fabids</taxon>
        <taxon>Rosales</taxon>
        <taxon>Cannabaceae</taxon>
        <taxon>Cannabis</taxon>
    </lineage>
</organism>
<feature type="region of interest" description="Disordered" evidence="1">
    <location>
        <begin position="97"/>
        <end position="116"/>
    </location>
</feature>
<dbReference type="OrthoDB" id="442460at2759"/>
<gene>
    <name evidence="2" type="primary">LOC115724175</name>
</gene>
<accession>A0A803Q2P4</accession>
<evidence type="ECO:0000256" key="1">
    <source>
        <dbReference type="SAM" id="MobiDB-lite"/>
    </source>
</evidence>
<dbReference type="OMA" id="NHPAKEM"/>
<protein>
    <recommendedName>
        <fullName evidence="4">SET domain-containing protein</fullName>
    </recommendedName>
</protein>
<proteinExistence type="predicted"/>
<dbReference type="PANTHER" id="PTHR33524:SF1">
    <property type="entry name" value="SET DOMAIN-CONTAINING PROTEIN"/>
    <property type="match status" value="1"/>
</dbReference>
<dbReference type="EnsemblPlants" id="evm.model.07.1451">
    <property type="protein sequence ID" value="cds.evm.model.07.1451"/>
    <property type="gene ID" value="evm.TU.07.1451"/>
</dbReference>
<sequence length="403" mass="45824">MAFVLRKIQQVVKSIGKNRKFAKDPRKLQYEVDMNRLFLYTSFNRLGKNAEEADVDEIIDMASKFSFPDQEKLVQETVHSQIKSFCEKMDKILVDIDKRNEPSESRQRSDVASGRSGLSLAIGRNTSSINHPDVPKTKPLRRAEVSQKIRDLLGYTLEIKPSQIPHKEAGQGLFLNGEADVGNVVAIYPGVVYSPAYYRYIPGYPRVDAKNPYLITRYDGNVINAQPWGLGGETCEVWNALTIPKISANVQSDEKGSDRLWKLLSKPLEGKQVDYGGDVVDRRNPLAFAHYANHPAKGVAPNVMICPYDFPLTDKDMRVYIPNVVFGSSEDTTNMKRFGSFWFKYGSSKNTGSDVPFVRTLVLVATRALSNEEVLLNYRLSNLKRRPEWYTPVDEEEDRRRWS</sequence>
<reference evidence="2" key="2">
    <citation type="submission" date="2021-03" db="UniProtKB">
        <authorList>
            <consortium name="EnsemblPlants"/>
        </authorList>
    </citation>
    <scope>IDENTIFICATION</scope>
</reference>
<dbReference type="PANTHER" id="PTHR33524">
    <property type="entry name" value="C5ORF35"/>
    <property type="match status" value="1"/>
</dbReference>
<evidence type="ECO:0008006" key="4">
    <source>
        <dbReference type="Google" id="ProtNLM"/>
    </source>
</evidence>
<dbReference type="InterPro" id="IPR040415">
    <property type="entry name" value="SETD9"/>
</dbReference>
<feature type="compositionally biased region" description="Basic and acidic residues" evidence="1">
    <location>
        <begin position="97"/>
        <end position="109"/>
    </location>
</feature>
<evidence type="ECO:0000313" key="2">
    <source>
        <dbReference type="EnsemblPlants" id="cds.evm.model.07.1451"/>
    </source>
</evidence>
<dbReference type="CDD" id="cd10537">
    <property type="entry name" value="SET_SETD9"/>
    <property type="match status" value="1"/>
</dbReference>
<reference evidence="2" key="1">
    <citation type="submission" date="2018-11" db="EMBL/GenBank/DDBJ databases">
        <authorList>
            <person name="Grassa J C."/>
        </authorList>
    </citation>
    <scope>NUCLEOTIDE SEQUENCE [LARGE SCALE GENOMIC DNA]</scope>
</reference>
<feature type="region of interest" description="Disordered" evidence="1">
    <location>
        <begin position="122"/>
        <end position="141"/>
    </location>
</feature>
<dbReference type="AlphaFoldDB" id="A0A803Q2P4"/>
<dbReference type="EMBL" id="UZAU01000666">
    <property type="status" value="NOT_ANNOTATED_CDS"/>
    <property type="molecule type" value="Genomic_DNA"/>
</dbReference>
<keyword evidence="3" id="KW-1185">Reference proteome</keyword>
<dbReference type="Proteomes" id="UP000596661">
    <property type="component" value="Chromosome 7"/>
</dbReference>
<evidence type="ECO:0000313" key="3">
    <source>
        <dbReference type="Proteomes" id="UP000596661"/>
    </source>
</evidence>